<keyword evidence="12" id="KW-0234">DNA repair</keyword>
<proteinExistence type="inferred from homology"/>
<dbReference type="Pfam" id="PF00867">
    <property type="entry name" value="XPG_I"/>
    <property type="match status" value="1"/>
</dbReference>
<evidence type="ECO:0000256" key="4">
    <source>
        <dbReference type="ARBA" id="ARBA00022722"/>
    </source>
</evidence>
<dbReference type="SMART" id="SM00279">
    <property type="entry name" value="HhH2"/>
    <property type="match status" value="1"/>
</dbReference>
<dbReference type="GO" id="GO:0030145">
    <property type="term" value="F:manganese ion binding"/>
    <property type="evidence" value="ECO:0007669"/>
    <property type="project" value="TreeGrafter"/>
</dbReference>
<dbReference type="FunFam" id="1.10.150.20:FF:000009">
    <property type="entry name" value="Flap endonuclease 1"/>
    <property type="match status" value="1"/>
</dbReference>
<keyword evidence="9" id="KW-0269">Exonuclease</keyword>
<keyword evidence="10" id="KW-0460">Magnesium</keyword>
<dbReference type="InterPro" id="IPR036279">
    <property type="entry name" value="5-3_exonuclease_C_sf"/>
</dbReference>
<dbReference type="GO" id="GO:0004523">
    <property type="term" value="F:RNA-DNA hybrid ribonuclease activity"/>
    <property type="evidence" value="ECO:0007669"/>
    <property type="project" value="TreeGrafter"/>
</dbReference>
<keyword evidence="8" id="KW-0378">Hydrolase</keyword>
<keyword evidence="2" id="KW-0597">Phosphoprotein</keyword>
<dbReference type="InterPro" id="IPR029060">
    <property type="entry name" value="PIN-like_dom_sf"/>
</dbReference>
<evidence type="ECO:0000256" key="9">
    <source>
        <dbReference type="ARBA" id="ARBA00022839"/>
    </source>
</evidence>
<organism evidence="18 19">
    <name type="scientific">Naja naja</name>
    <name type="common">Indian cobra</name>
    <dbReference type="NCBI Taxonomy" id="35670"/>
    <lineage>
        <taxon>Eukaryota</taxon>
        <taxon>Metazoa</taxon>
        <taxon>Chordata</taxon>
        <taxon>Craniata</taxon>
        <taxon>Vertebrata</taxon>
        <taxon>Euteleostomi</taxon>
        <taxon>Lepidosauria</taxon>
        <taxon>Squamata</taxon>
        <taxon>Bifurcata</taxon>
        <taxon>Unidentata</taxon>
        <taxon>Episquamata</taxon>
        <taxon>Toxicofera</taxon>
        <taxon>Serpentes</taxon>
        <taxon>Colubroidea</taxon>
        <taxon>Elapidae</taxon>
        <taxon>Elapinae</taxon>
        <taxon>Naja</taxon>
    </lineage>
</organism>
<evidence type="ECO:0000256" key="7">
    <source>
        <dbReference type="ARBA" id="ARBA00022763"/>
    </source>
</evidence>
<evidence type="ECO:0000256" key="16">
    <source>
        <dbReference type="SAM" id="MobiDB-lite"/>
    </source>
</evidence>
<evidence type="ECO:0000259" key="17">
    <source>
        <dbReference type="SMART" id="SM00484"/>
    </source>
</evidence>
<evidence type="ECO:0000256" key="1">
    <source>
        <dbReference type="ARBA" id="ARBA00001946"/>
    </source>
</evidence>
<reference evidence="18" key="1">
    <citation type="submission" date="2025-08" db="UniProtKB">
        <authorList>
            <consortium name="Ensembl"/>
        </authorList>
    </citation>
    <scope>IDENTIFICATION</scope>
</reference>
<evidence type="ECO:0000256" key="6">
    <source>
        <dbReference type="ARBA" id="ARBA00022759"/>
    </source>
</evidence>
<feature type="compositionally biased region" description="Basic and acidic residues" evidence="16">
    <location>
        <begin position="39"/>
        <end position="48"/>
    </location>
</feature>
<dbReference type="SUPFAM" id="SSF47807">
    <property type="entry name" value="5' to 3' exonuclease, C-terminal subdomain"/>
    <property type="match status" value="1"/>
</dbReference>
<dbReference type="OrthoDB" id="1937206at2759"/>
<dbReference type="InterPro" id="IPR006086">
    <property type="entry name" value="XPG-I_dom"/>
</dbReference>
<dbReference type="Proteomes" id="UP000694559">
    <property type="component" value="Unplaced"/>
</dbReference>
<dbReference type="GO" id="GO:0008409">
    <property type="term" value="F:5'-3' exonuclease activity"/>
    <property type="evidence" value="ECO:0007669"/>
    <property type="project" value="TreeGrafter"/>
</dbReference>
<feature type="region of interest" description="Disordered" evidence="16">
    <location>
        <begin position="1"/>
        <end position="21"/>
    </location>
</feature>
<evidence type="ECO:0000256" key="5">
    <source>
        <dbReference type="ARBA" id="ARBA00022723"/>
    </source>
</evidence>
<keyword evidence="11" id="KW-0496">Mitochondrion</keyword>
<dbReference type="GeneTree" id="ENSGT00940000155807"/>
<evidence type="ECO:0000256" key="13">
    <source>
        <dbReference type="ARBA" id="ARBA00023242"/>
    </source>
</evidence>
<dbReference type="PRINTS" id="PR00853">
    <property type="entry name" value="XPGRADSUPER"/>
</dbReference>
<dbReference type="SMART" id="SM00484">
    <property type="entry name" value="XPGI"/>
    <property type="match status" value="1"/>
</dbReference>
<evidence type="ECO:0000256" key="3">
    <source>
        <dbReference type="ARBA" id="ARBA00022705"/>
    </source>
</evidence>
<dbReference type="PANTHER" id="PTHR11081:SF71">
    <property type="entry name" value="FLAP ENDONUCLEASE 1"/>
    <property type="match status" value="1"/>
</dbReference>
<dbReference type="GO" id="GO:0003677">
    <property type="term" value="F:DNA binding"/>
    <property type="evidence" value="ECO:0007669"/>
    <property type="project" value="InterPro"/>
</dbReference>
<dbReference type="SUPFAM" id="SSF88723">
    <property type="entry name" value="PIN domain-like"/>
    <property type="match status" value="1"/>
</dbReference>
<dbReference type="CDD" id="cd09907">
    <property type="entry name" value="H3TH_FEN1-Euk"/>
    <property type="match status" value="1"/>
</dbReference>
<reference evidence="18" key="2">
    <citation type="submission" date="2025-09" db="UniProtKB">
        <authorList>
            <consortium name="Ensembl"/>
        </authorList>
    </citation>
    <scope>IDENTIFICATION</scope>
</reference>
<sequence length="445" mass="48992">TRCPKPPAGPLVPPLGSRGRARQGRICRGALHVLRGAIARRDGDRQVGKADQGGGPGRRAPRHPPRVPRPGGRCGRFCGHLSVPHSNAPDGQPPRARHQFLAGTLLPDAAPVGNGLKPVFVFEGNPPELKRRVLAKRAALLEPGGALQVTTRLPSWCGLLLGVQDSSSHLGLPSFLPESHVARRRRKQDSETLLTLLGVPYIQAPAEAEATCAALVKSGHAWCAATEDMDALPFGALRLLRHLRVKNGHLEEISLPTVLQKLGMRQEQFVDLCILLGCDYCDKVRGWGLKKALRLLQLHGSIEEVLRNTSRKSHPVPDDWPLEETRQLFLQPEVVDPGQVVLEWKELDEEGLVNFLVHQKCIKEKRVRGPLEKWRAARRKLSEARESIVKGRPRKAAKTMKDFFPVQKRPNKAPTCPPARKKQKLSESSPRDLKAPFPCGALGAV</sequence>
<feature type="domain" description="XPG-I" evidence="17">
    <location>
        <begin position="195"/>
        <end position="264"/>
    </location>
</feature>
<dbReference type="GO" id="GO:0006260">
    <property type="term" value="P:DNA replication"/>
    <property type="evidence" value="ECO:0007669"/>
    <property type="project" value="UniProtKB-KW"/>
</dbReference>
<dbReference type="GO" id="GO:0006281">
    <property type="term" value="P:DNA repair"/>
    <property type="evidence" value="ECO:0007669"/>
    <property type="project" value="UniProtKB-KW"/>
</dbReference>
<name>A0A8C6XV43_NAJNA</name>
<feature type="region of interest" description="Disordered" evidence="16">
    <location>
        <begin position="404"/>
        <end position="445"/>
    </location>
</feature>
<evidence type="ECO:0000256" key="15">
    <source>
        <dbReference type="ARBA" id="ARBA00034726"/>
    </source>
</evidence>
<dbReference type="GO" id="GO:0005634">
    <property type="term" value="C:nucleus"/>
    <property type="evidence" value="ECO:0007669"/>
    <property type="project" value="TreeGrafter"/>
</dbReference>
<evidence type="ECO:0000256" key="14">
    <source>
        <dbReference type="ARBA" id="ARBA00029382"/>
    </source>
</evidence>
<feature type="region of interest" description="Disordered" evidence="16">
    <location>
        <begin position="38"/>
        <end position="73"/>
    </location>
</feature>
<comment type="similarity">
    <text evidence="15">Belongs to the XPG/RAD2 endonuclease family. FEN1 subfamily.</text>
</comment>
<dbReference type="GO" id="GO:0017108">
    <property type="term" value="F:5'-flap endonuclease activity"/>
    <property type="evidence" value="ECO:0007669"/>
    <property type="project" value="TreeGrafter"/>
</dbReference>
<keyword evidence="6" id="KW-0255">Endonuclease</keyword>
<feature type="compositionally biased region" description="Pro residues" evidence="16">
    <location>
        <begin position="1"/>
        <end position="13"/>
    </location>
</feature>
<keyword evidence="5" id="KW-0479">Metal-binding</keyword>
<dbReference type="InterPro" id="IPR006084">
    <property type="entry name" value="XPG/Rad2"/>
</dbReference>
<dbReference type="GO" id="GO:0000287">
    <property type="term" value="F:magnesium ion binding"/>
    <property type="evidence" value="ECO:0007669"/>
    <property type="project" value="TreeGrafter"/>
</dbReference>
<dbReference type="AlphaFoldDB" id="A0A8C6XV43"/>
<keyword evidence="3" id="KW-0235">DNA replication</keyword>
<dbReference type="Gene3D" id="3.40.50.1010">
    <property type="entry name" value="5'-nuclease"/>
    <property type="match status" value="1"/>
</dbReference>
<keyword evidence="4" id="KW-0540">Nuclease</keyword>
<dbReference type="InterPro" id="IPR008918">
    <property type="entry name" value="HhH2"/>
</dbReference>
<keyword evidence="7" id="KW-0227">DNA damage</keyword>
<evidence type="ECO:0000256" key="11">
    <source>
        <dbReference type="ARBA" id="ARBA00023128"/>
    </source>
</evidence>
<keyword evidence="13" id="KW-0539">Nucleus</keyword>
<comment type="cofactor">
    <cofactor evidence="1">
        <name>Mg(2+)</name>
        <dbReference type="ChEBI" id="CHEBI:18420"/>
    </cofactor>
</comment>
<dbReference type="PANTHER" id="PTHR11081">
    <property type="entry name" value="FLAP ENDONUCLEASE FAMILY MEMBER"/>
    <property type="match status" value="1"/>
</dbReference>
<evidence type="ECO:0000313" key="18">
    <source>
        <dbReference type="Ensembl" id="ENSNNAP00000019896.1"/>
    </source>
</evidence>
<dbReference type="Gene3D" id="1.10.150.20">
    <property type="entry name" value="5' to 3' exonuclease, C-terminal subdomain"/>
    <property type="match status" value="1"/>
</dbReference>
<comment type="function">
    <text evidence="14">Structure-specific nuclease with 5'-flap endonuclease and 5'-3' exonuclease activities involved in DNA replication and repair. During DNA replication, cleaves the 5'-overhanging flap structure that is generated by displacement synthesis when DNA polymerase encounters the 5'-end of a downstream Okazaki fragment. It enters the flap from the 5'-end and then tracks to cleave the flap base, leaving a nick for ligation. Also involved in the long patch base excision repair (LP-BER) pathway, by cleaving within the apurinic/apyrimidinic (AP) site-terminated flap. Acts as a genome stabilization factor that prevents flaps from equilibrating into structures that lead to duplications and deletions. Also possesses 5'-3' exonuclease activity on nicked or gapped double-stranded DNA, and exhibits RNase H activity. Also involved in replication and repair of rDNA and in repairing mitochondrial DNA.</text>
</comment>
<evidence type="ECO:0000256" key="2">
    <source>
        <dbReference type="ARBA" id="ARBA00022553"/>
    </source>
</evidence>
<dbReference type="Ensembl" id="ENSNNAT00000020886.1">
    <property type="protein sequence ID" value="ENSNNAP00000019896.1"/>
    <property type="gene ID" value="ENSNNAG00000013258.1"/>
</dbReference>
<evidence type="ECO:0000256" key="12">
    <source>
        <dbReference type="ARBA" id="ARBA00023204"/>
    </source>
</evidence>
<evidence type="ECO:0000256" key="8">
    <source>
        <dbReference type="ARBA" id="ARBA00022801"/>
    </source>
</evidence>
<evidence type="ECO:0000313" key="19">
    <source>
        <dbReference type="Proteomes" id="UP000694559"/>
    </source>
</evidence>
<evidence type="ECO:0000256" key="10">
    <source>
        <dbReference type="ARBA" id="ARBA00022842"/>
    </source>
</evidence>
<protein>
    <recommendedName>
        <fullName evidence="17">XPG-I domain-containing protein</fullName>
    </recommendedName>
</protein>
<accession>A0A8C6XV43</accession>
<keyword evidence="19" id="KW-1185">Reference proteome</keyword>